<keyword evidence="6" id="KW-0297">G-protein coupled receptor</keyword>
<evidence type="ECO:0000256" key="1">
    <source>
        <dbReference type="ARBA" id="ARBA00004651"/>
    </source>
</evidence>
<organism evidence="14 15">
    <name type="scientific">Ranitomeya imitator</name>
    <name type="common">mimic poison frog</name>
    <dbReference type="NCBI Taxonomy" id="111125"/>
    <lineage>
        <taxon>Eukaryota</taxon>
        <taxon>Metazoa</taxon>
        <taxon>Chordata</taxon>
        <taxon>Craniata</taxon>
        <taxon>Vertebrata</taxon>
        <taxon>Euteleostomi</taxon>
        <taxon>Amphibia</taxon>
        <taxon>Batrachia</taxon>
        <taxon>Anura</taxon>
        <taxon>Neobatrachia</taxon>
        <taxon>Hyloidea</taxon>
        <taxon>Dendrobatidae</taxon>
        <taxon>Dendrobatinae</taxon>
        <taxon>Ranitomeya</taxon>
    </lineage>
</organism>
<evidence type="ECO:0000256" key="7">
    <source>
        <dbReference type="ARBA" id="ARBA00023136"/>
    </source>
</evidence>
<dbReference type="PANTHER" id="PTHR24061:SF0">
    <property type="entry name" value="C-FAMILY ODORANT RECEPTOR OLFCT1"/>
    <property type="match status" value="1"/>
</dbReference>
<evidence type="ECO:0000256" key="4">
    <source>
        <dbReference type="ARBA" id="ARBA00022729"/>
    </source>
</evidence>
<dbReference type="InterPro" id="IPR017979">
    <property type="entry name" value="GPCR_3_CS"/>
</dbReference>
<feature type="transmembrane region" description="Helical" evidence="11">
    <location>
        <begin position="627"/>
        <end position="648"/>
    </location>
</feature>
<dbReference type="Pfam" id="PF01094">
    <property type="entry name" value="ANF_receptor"/>
    <property type="match status" value="1"/>
</dbReference>
<dbReference type="CDD" id="cd06365">
    <property type="entry name" value="PBP1_pheromone_receptor"/>
    <property type="match status" value="1"/>
</dbReference>
<keyword evidence="3 11" id="KW-0812">Transmembrane</keyword>
<feature type="transmembrane region" description="Helical" evidence="11">
    <location>
        <begin position="816"/>
        <end position="839"/>
    </location>
</feature>
<evidence type="ECO:0000256" key="6">
    <source>
        <dbReference type="ARBA" id="ARBA00023040"/>
    </source>
</evidence>
<evidence type="ECO:0000256" key="10">
    <source>
        <dbReference type="ARBA" id="ARBA00023224"/>
    </source>
</evidence>
<dbReference type="InterPro" id="IPR017978">
    <property type="entry name" value="GPCR_3_C"/>
</dbReference>
<feature type="domain" description="G-protein coupled receptors family 3 profile" evidence="13">
    <location>
        <begin position="590"/>
        <end position="854"/>
    </location>
</feature>
<evidence type="ECO:0000313" key="15">
    <source>
        <dbReference type="Proteomes" id="UP001176940"/>
    </source>
</evidence>
<keyword evidence="5 11" id="KW-1133">Transmembrane helix</keyword>
<feature type="transmembrane region" description="Helical" evidence="11">
    <location>
        <begin position="660"/>
        <end position="684"/>
    </location>
</feature>
<evidence type="ECO:0000256" key="3">
    <source>
        <dbReference type="ARBA" id="ARBA00022692"/>
    </source>
</evidence>
<dbReference type="PROSITE" id="PS00981">
    <property type="entry name" value="G_PROTEIN_RECEP_F3_3"/>
    <property type="match status" value="1"/>
</dbReference>
<dbReference type="InterPro" id="IPR000337">
    <property type="entry name" value="GPCR_3"/>
</dbReference>
<evidence type="ECO:0000256" key="9">
    <source>
        <dbReference type="ARBA" id="ARBA00023180"/>
    </source>
</evidence>
<dbReference type="PANTHER" id="PTHR24061">
    <property type="entry name" value="CALCIUM-SENSING RECEPTOR-RELATED"/>
    <property type="match status" value="1"/>
</dbReference>
<dbReference type="PRINTS" id="PR01535">
    <property type="entry name" value="VOMERONASL2R"/>
</dbReference>
<dbReference type="InterPro" id="IPR023298">
    <property type="entry name" value="ATPase_P-typ_TM_dom_sf"/>
</dbReference>
<keyword evidence="15" id="KW-1185">Reference proteome</keyword>
<keyword evidence="8" id="KW-0675">Receptor</keyword>
<dbReference type="SUPFAM" id="SSF53822">
    <property type="entry name" value="Periplasmic binding protein-like I"/>
    <property type="match status" value="1"/>
</dbReference>
<evidence type="ECO:0000256" key="8">
    <source>
        <dbReference type="ARBA" id="ARBA00023170"/>
    </source>
</evidence>
<dbReference type="InterPro" id="IPR028082">
    <property type="entry name" value="Peripla_BP_I"/>
</dbReference>
<dbReference type="InterPro" id="IPR001828">
    <property type="entry name" value="ANF_lig-bd_rcpt"/>
</dbReference>
<dbReference type="Pfam" id="PF00003">
    <property type="entry name" value="7tm_3"/>
    <property type="match status" value="1"/>
</dbReference>
<keyword evidence="2" id="KW-1003">Cell membrane</keyword>
<dbReference type="SUPFAM" id="SSF81665">
    <property type="entry name" value="Calcium ATPase, transmembrane domain M"/>
    <property type="match status" value="1"/>
</dbReference>
<gene>
    <name evidence="14" type="ORF">RIMI_LOCUS5422856</name>
</gene>
<evidence type="ECO:0000256" key="11">
    <source>
        <dbReference type="SAM" id="Phobius"/>
    </source>
</evidence>
<reference evidence="14" key="1">
    <citation type="submission" date="2023-07" db="EMBL/GenBank/DDBJ databases">
        <authorList>
            <person name="Stuckert A."/>
        </authorList>
    </citation>
    <scope>NUCLEOTIDE SEQUENCE</scope>
</reference>
<feature type="transmembrane region" description="Helical" evidence="11">
    <location>
        <begin position="893"/>
        <end position="911"/>
    </location>
</feature>
<dbReference type="Gene3D" id="3.40.50.2300">
    <property type="match status" value="2"/>
</dbReference>
<dbReference type="PROSITE" id="PS50259">
    <property type="entry name" value="G_PROTEIN_RECEP_F3_4"/>
    <property type="match status" value="1"/>
</dbReference>
<evidence type="ECO:0000256" key="12">
    <source>
        <dbReference type="SAM" id="SignalP"/>
    </source>
</evidence>
<accession>A0ABN9L7I3</accession>
<feature type="transmembrane region" description="Helical" evidence="11">
    <location>
        <begin position="705"/>
        <end position="722"/>
    </location>
</feature>
<dbReference type="InterPro" id="IPR038550">
    <property type="entry name" value="GPCR_3_9-Cys_sf"/>
</dbReference>
<feature type="transmembrane region" description="Helical" evidence="11">
    <location>
        <begin position="593"/>
        <end position="615"/>
    </location>
</feature>
<dbReference type="Pfam" id="PF07562">
    <property type="entry name" value="NCD3G"/>
    <property type="match status" value="1"/>
</dbReference>
<keyword evidence="7 11" id="KW-0472">Membrane</keyword>
<dbReference type="InterPro" id="IPR011500">
    <property type="entry name" value="GPCR_3_9-Cys_dom"/>
</dbReference>
<dbReference type="EMBL" id="CAUEEQ010009240">
    <property type="protein sequence ID" value="CAJ0933322.1"/>
    <property type="molecule type" value="Genomic_DNA"/>
</dbReference>
<evidence type="ECO:0000256" key="5">
    <source>
        <dbReference type="ARBA" id="ARBA00022989"/>
    </source>
</evidence>
<dbReference type="InterPro" id="IPR000068">
    <property type="entry name" value="GPCR_3_Ca_sens_rcpt-rel"/>
</dbReference>
<dbReference type="PRINTS" id="PR00248">
    <property type="entry name" value="GPCRMGR"/>
</dbReference>
<dbReference type="Proteomes" id="UP001176940">
    <property type="component" value="Unassembled WGS sequence"/>
</dbReference>
<feature type="transmembrane region" description="Helical" evidence="11">
    <location>
        <begin position="784"/>
        <end position="804"/>
    </location>
</feature>
<keyword evidence="9" id="KW-0325">Glycoprotein</keyword>
<evidence type="ECO:0000259" key="13">
    <source>
        <dbReference type="PROSITE" id="PS50259"/>
    </source>
</evidence>
<keyword evidence="10" id="KW-0807">Transducer</keyword>
<sequence length="938" mass="104885">MIRLLLFLLSLPLTMEQVFGCRLQGWEMDPFTQPGDVLIGGLFLVYSGYDFSQPSFHDLPQPVSCNGFHIRYYRDVLGFIFAINEINNYPDFLPNISIGFSLLHSCMSELRAIGGTMSLMSGARNPIPGYDCHMTSIMVGIIGDMASALSLPVARILGVYKYPQISHGASSSALSDKVNFPSFLRTVPSNIFQNIALSKLIGRFGWTWVGMIIVDNDVGEQGGRVIRAEIEKSGICVAFAEKIHLSYSKTQVLRVVDVIRESSVNIIILHSTEAHVKSLLDVMYDEEVTGKIFISSASFTITPGLFSKKAWKVLNGTIGLMPNTRAMPGFETFLQNLNPSLYDTHPYIKPFWETAFNCTWRIGEFMKNVTNFGSWGPVCPPDEDLKVMVPSLFETFDLSYTYHAYLAVYAYAHALRTLLQSSSGVYQPCGNVSDIRPWKVLRSLKKMPFRAPSGDLITFDNNGDISASYDIVTIQVLGGQFQLVTVGSFTPSGTSGHRIVLNSSLILWNDMFSQVPVSACSRSCVPGSRRVTRLEQPPCCFDCVSCSAGQISNSTDAAECFRCPEEQWSNEERNRCVPKIIEFLSHQEPLGRILMSMVTLFSFMGLSILLTFIRFKNTPMIKATNRELSYILLVSLILCFLCCLVFIGQPTKVTCLLRQTFFSVVFSISISSVLAKTIMVILAFKATRLNSPLRKWLGPIIPRHVVGLCSGLQVVTCSIWLYKSPPFPSLNTQIENHKIIFECNEGHKLFFYMTLGFMAFLAMISFFVAFMARNLPGTYNEAKLITFSMLVFCCVWILFIPAYLSTSGKYTVAVQVFAILASSAGLLSCIFLPKCYIILLRPDMNRREILGHNSIISFLSTGAQNWTQYSMCGLTRDLYRGSIMLSSCVSRPLLMHPMILFALAAAAWHWLLQSVQQLPSPFDDLKDLRSTDSELRSQ</sequence>
<comment type="caution">
    <text evidence="14">The sequence shown here is derived from an EMBL/GenBank/DDBJ whole genome shotgun (WGS) entry which is preliminary data.</text>
</comment>
<feature type="chain" id="PRO_5046805453" description="G-protein coupled receptors family 3 profile domain-containing protein" evidence="12">
    <location>
        <begin position="21"/>
        <end position="938"/>
    </location>
</feature>
<evidence type="ECO:0000256" key="2">
    <source>
        <dbReference type="ARBA" id="ARBA00022475"/>
    </source>
</evidence>
<comment type="subcellular location">
    <subcellularLocation>
        <location evidence="1">Cell membrane</location>
        <topology evidence="1">Multi-pass membrane protein</topology>
    </subcellularLocation>
</comment>
<dbReference type="InterPro" id="IPR004073">
    <property type="entry name" value="GPCR_3_vmron_rcpt_2"/>
</dbReference>
<name>A0ABN9L7I3_9NEOB</name>
<proteinExistence type="predicted"/>
<feature type="signal peptide" evidence="12">
    <location>
        <begin position="1"/>
        <end position="20"/>
    </location>
</feature>
<dbReference type="Gene3D" id="2.10.50.30">
    <property type="entry name" value="GPCR, family 3, nine cysteines domain"/>
    <property type="match status" value="1"/>
</dbReference>
<keyword evidence="4 12" id="KW-0732">Signal</keyword>
<evidence type="ECO:0000313" key="14">
    <source>
        <dbReference type="EMBL" id="CAJ0933322.1"/>
    </source>
</evidence>
<feature type="transmembrane region" description="Helical" evidence="11">
    <location>
        <begin position="749"/>
        <end position="772"/>
    </location>
</feature>
<protein>
    <recommendedName>
        <fullName evidence="13">G-protein coupled receptors family 3 profile domain-containing protein</fullName>
    </recommendedName>
</protein>